<gene>
    <name evidence="1" type="ORF">N8I84_42135</name>
</gene>
<accession>A0ABY6EEF0</accession>
<protein>
    <submittedName>
        <fullName evidence="1">Uncharacterized protein</fullName>
    </submittedName>
</protein>
<evidence type="ECO:0000313" key="1">
    <source>
        <dbReference type="EMBL" id="UXY25029.1"/>
    </source>
</evidence>
<sequence>MRRPTRKSAAPTKPLLKPPLRIGKLDTAALIGDLRHLHEKAEDVDIDRMPADEELFGALLYLEAHAGALKSKEAQRTSAITRVKLWEYLRERVDVHQAKAIAHARAANVEWADLAPALAVNTASAAYNKATRLRAAALTNPDDGDRPVRRTPEAVLEAERKAAARVAAERRAQEEAARRHQLLVPVLQRLIDHRNGLDDNEDVAFWLDQIAETLPDCHTPTQIVSLGIYAEAVIRELRKIERTTARPVATTDGARSAYAAAAQMVSGRGRDT</sequence>
<keyword evidence="2" id="KW-1185">Reference proteome</keyword>
<organism evidence="1 2">
    <name type="scientific">Streptomyces cynarae</name>
    <dbReference type="NCBI Taxonomy" id="2981134"/>
    <lineage>
        <taxon>Bacteria</taxon>
        <taxon>Bacillati</taxon>
        <taxon>Actinomycetota</taxon>
        <taxon>Actinomycetes</taxon>
        <taxon>Kitasatosporales</taxon>
        <taxon>Streptomycetaceae</taxon>
        <taxon>Streptomyces</taxon>
    </lineage>
</organism>
<name>A0ABY6EEF0_9ACTN</name>
<dbReference type="Proteomes" id="UP001061298">
    <property type="component" value="Plasmid punmamed2"/>
</dbReference>
<evidence type="ECO:0000313" key="2">
    <source>
        <dbReference type="Proteomes" id="UP001061298"/>
    </source>
</evidence>
<dbReference type="RefSeq" id="WP_263235324.1">
    <property type="nucleotide sequence ID" value="NZ_CP106794.1"/>
</dbReference>
<dbReference type="EMBL" id="CP106794">
    <property type="protein sequence ID" value="UXY25029.1"/>
    <property type="molecule type" value="Genomic_DNA"/>
</dbReference>
<keyword evidence="1" id="KW-0614">Plasmid</keyword>
<proteinExistence type="predicted"/>
<reference evidence="1" key="1">
    <citation type="submission" date="2022-10" db="EMBL/GenBank/DDBJ databases">
        <authorList>
            <person name="Mo P."/>
        </authorList>
    </citation>
    <scope>NUCLEOTIDE SEQUENCE</scope>
    <source>
        <strain evidence="1">HUAS 13-4</strain>
        <plasmid evidence="1">punmamed2</plasmid>
    </source>
</reference>
<geneLocation type="plasmid" evidence="1 2">
    <name>punmamed2</name>
</geneLocation>